<dbReference type="Gene3D" id="3.40.1190.10">
    <property type="entry name" value="Mur-like, catalytic domain"/>
    <property type="match status" value="1"/>
</dbReference>
<dbReference type="InterPro" id="IPR004101">
    <property type="entry name" value="Mur_ligase_C"/>
</dbReference>
<dbReference type="RefSeq" id="WP_346742525.1">
    <property type="nucleotide sequence ID" value="NZ_JANWOI010000004.1"/>
</dbReference>
<dbReference type="Pfam" id="PF02875">
    <property type="entry name" value="Mur_ligase_C"/>
    <property type="match status" value="1"/>
</dbReference>
<dbReference type="AlphaFoldDB" id="A0A9X3TZE0"/>
<evidence type="ECO:0000256" key="8">
    <source>
        <dbReference type="ARBA" id="ARBA00019357"/>
    </source>
</evidence>
<evidence type="ECO:0000256" key="11">
    <source>
        <dbReference type="ARBA" id="ARBA00022741"/>
    </source>
</evidence>
<dbReference type="FunFam" id="3.40.1190.10:FF:000011">
    <property type="entry name" value="Folylpolyglutamate synthase/dihydrofolate synthase"/>
    <property type="match status" value="1"/>
</dbReference>
<evidence type="ECO:0000256" key="12">
    <source>
        <dbReference type="ARBA" id="ARBA00022840"/>
    </source>
</evidence>
<dbReference type="InterPro" id="IPR036615">
    <property type="entry name" value="Mur_ligase_C_dom_sf"/>
</dbReference>
<evidence type="ECO:0000256" key="4">
    <source>
        <dbReference type="ARBA" id="ARBA00005150"/>
    </source>
</evidence>
<evidence type="ECO:0000256" key="5">
    <source>
        <dbReference type="ARBA" id="ARBA00008276"/>
    </source>
</evidence>
<comment type="cofactor">
    <cofactor evidence="1">
        <name>Mg(2+)</name>
        <dbReference type="ChEBI" id="CHEBI:18420"/>
    </cofactor>
</comment>
<dbReference type="Proteomes" id="UP001141619">
    <property type="component" value="Unassembled WGS sequence"/>
</dbReference>
<dbReference type="PIRSF" id="PIRSF001563">
    <property type="entry name" value="Folylpolyglu_synth"/>
    <property type="match status" value="1"/>
</dbReference>
<keyword evidence="14" id="KW-0289">Folate biosynthesis</keyword>
<evidence type="ECO:0000256" key="17">
    <source>
        <dbReference type="ARBA" id="ARBA00032510"/>
    </source>
</evidence>
<evidence type="ECO:0000256" key="1">
    <source>
        <dbReference type="ARBA" id="ARBA00001946"/>
    </source>
</evidence>
<evidence type="ECO:0000256" key="14">
    <source>
        <dbReference type="ARBA" id="ARBA00022909"/>
    </source>
</evidence>
<dbReference type="NCBIfam" id="TIGR01499">
    <property type="entry name" value="folC"/>
    <property type="match status" value="1"/>
</dbReference>
<evidence type="ECO:0000256" key="10">
    <source>
        <dbReference type="ARBA" id="ARBA00022723"/>
    </source>
</evidence>
<gene>
    <name evidence="25" type="ORF">NYP16_11515</name>
</gene>
<evidence type="ECO:0000256" key="6">
    <source>
        <dbReference type="ARBA" id="ARBA00013023"/>
    </source>
</evidence>
<keyword evidence="13" id="KW-0460">Magnesium</keyword>
<evidence type="ECO:0000256" key="21">
    <source>
        <dbReference type="ARBA" id="ARBA00049161"/>
    </source>
</evidence>
<evidence type="ECO:0000256" key="15">
    <source>
        <dbReference type="ARBA" id="ARBA00030048"/>
    </source>
</evidence>
<keyword evidence="10" id="KW-0479">Metal-binding</keyword>
<dbReference type="SUPFAM" id="SSF53623">
    <property type="entry name" value="MurD-like peptide ligases, catalytic domain"/>
    <property type="match status" value="1"/>
</dbReference>
<dbReference type="GO" id="GO:0005524">
    <property type="term" value="F:ATP binding"/>
    <property type="evidence" value="ECO:0007669"/>
    <property type="project" value="UniProtKB-KW"/>
</dbReference>
<dbReference type="Gene3D" id="3.90.190.20">
    <property type="entry name" value="Mur ligase, C-terminal domain"/>
    <property type="match status" value="1"/>
</dbReference>
<dbReference type="GO" id="GO:0046656">
    <property type="term" value="P:folic acid biosynthetic process"/>
    <property type="evidence" value="ECO:0007669"/>
    <property type="project" value="UniProtKB-KW"/>
</dbReference>
<keyword evidence="9 22" id="KW-0436">Ligase</keyword>
<accession>A0A9X3TZE0</accession>
<evidence type="ECO:0000313" key="26">
    <source>
        <dbReference type="Proteomes" id="UP001141619"/>
    </source>
</evidence>
<name>A0A9X3TZE0_9PROT</name>
<evidence type="ECO:0000256" key="3">
    <source>
        <dbReference type="ARBA" id="ARBA00004799"/>
    </source>
</evidence>
<dbReference type="GO" id="GO:0046872">
    <property type="term" value="F:metal ion binding"/>
    <property type="evidence" value="ECO:0007669"/>
    <property type="project" value="UniProtKB-KW"/>
</dbReference>
<dbReference type="Pfam" id="PF08245">
    <property type="entry name" value="Mur_ligase_M"/>
    <property type="match status" value="1"/>
</dbReference>
<dbReference type="PANTHER" id="PTHR11136">
    <property type="entry name" value="FOLYLPOLYGLUTAMATE SYNTHASE-RELATED"/>
    <property type="match status" value="1"/>
</dbReference>
<dbReference type="PROSITE" id="PS01012">
    <property type="entry name" value="FOLYLPOLYGLU_SYNT_2"/>
    <property type="match status" value="1"/>
</dbReference>
<dbReference type="GO" id="GO:0008841">
    <property type="term" value="F:dihydrofolate synthase activity"/>
    <property type="evidence" value="ECO:0007669"/>
    <property type="project" value="UniProtKB-EC"/>
</dbReference>
<evidence type="ECO:0000256" key="2">
    <source>
        <dbReference type="ARBA" id="ARBA00002714"/>
    </source>
</evidence>
<dbReference type="InterPro" id="IPR013221">
    <property type="entry name" value="Mur_ligase_cen"/>
</dbReference>
<evidence type="ECO:0000256" key="13">
    <source>
        <dbReference type="ARBA" id="ARBA00022842"/>
    </source>
</evidence>
<comment type="catalytic activity">
    <reaction evidence="20">
        <text>(6R)-5,10-methylenetetrahydrofolyl-(gamma-L-Glu)(n) + L-glutamate + ATP = (6R)-5,10-methylenetetrahydrofolyl-(gamma-L-Glu)(n+1) + ADP + phosphate + H(+)</text>
        <dbReference type="Rhea" id="RHEA:51912"/>
        <dbReference type="Rhea" id="RHEA-COMP:13257"/>
        <dbReference type="Rhea" id="RHEA-COMP:13258"/>
        <dbReference type="ChEBI" id="CHEBI:15378"/>
        <dbReference type="ChEBI" id="CHEBI:29985"/>
        <dbReference type="ChEBI" id="CHEBI:30616"/>
        <dbReference type="ChEBI" id="CHEBI:43474"/>
        <dbReference type="ChEBI" id="CHEBI:136572"/>
        <dbReference type="ChEBI" id="CHEBI:456216"/>
        <dbReference type="EC" id="6.3.2.17"/>
    </reaction>
</comment>
<dbReference type="EC" id="6.3.2.12" evidence="6"/>
<comment type="function">
    <text evidence="2">Functions in two distinct reactions of the de novo folate biosynthetic pathway. Catalyzes the addition of a glutamate residue to dihydropteroate (7,8-dihydropteroate or H2Pte) to form dihydrofolate (7,8-dihydrofolate monoglutamate or H2Pte-Glu). Also catalyzes successive additions of L-glutamate to tetrahydrofolate or 10-formyltetrahydrofolate or 5,10-methylenetetrahydrofolate, leading to folylpolyglutamate derivatives.</text>
</comment>
<evidence type="ECO:0000256" key="19">
    <source>
        <dbReference type="ARBA" id="ARBA00047808"/>
    </source>
</evidence>
<reference evidence="25" key="2">
    <citation type="journal article" date="2023" name="Syst. Appl. Microbiol.">
        <title>Govania unica gen. nov., sp. nov., a rare biosphere bacterium that represents a novel family in the class Alphaproteobacteria.</title>
        <authorList>
            <person name="Vandamme P."/>
            <person name="Peeters C."/>
            <person name="Hettiarachchi A."/>
            <person name="Cnockaert M."/>
            <person name="Carlier A."/>
        </authorList>
    </citation>
    <scope>NUCLEOTIDE SEQUENCE</scope>
    <source>
        <strain evidence="25">LMG 31809</strain>
    </source>
</reference>
<dbReference type="InterPro" id="IPR036565">
    <property type="entry name" value="Mur-like_cat_sf"/>
</dbReference>
<dbReference type="InterPro" id="IPR001645">
    <property type="entry name" value="Folylpolyglutamate_synth"/>
</dbReference>
<comment type="pathway">
    <text evidence="4">Cofactor biosynthesis; tetrahydrofolylpolyglutamate biosynthesis.</text>
</comment>
<reference evidence="25" key="1">
    <citation type="submission" date="2022-08" db="EMBL/GenBank/DDBJ databases">
        <authorList>
            <person name="Vandamme P."/>
            <person name="Hettiarachchi A."/>
            <person name="Peeters C."/>
            <person name="Cnockaert M."/>
            <person name="Carlier A."/>
        </authorList>
    </citation>
    <scope>NUCLEOTIDE SEQUENCE</scope>
    <source>
        <strain evidence="25">LMG 31809</strain>
    </source>
</reference>
<dbReference type="SUPFAM" id="SSF53244">
    <property type="entry name" value="MurD-like peptide ligases, peptide-binding domain"/>
    <property type="match status" value="1"/>
</dbReference>
<evidence type="ECO:0000256" key="7">
    <source>
        <dbReference type="ARBA" id="ARBA00013025"/>
    </source>
</evidence>
<comment type="catalytic activity">
    <reaction evidence="18">
        <text>(6S)-5,6,7,8-tetrahydrofolyl-(gamma-L-Glu)(n) + L-glutamate + ATP = (6S)-5,6,7,8-tetrahydrofolyl-(gamma-L-Glu)(n+1) + ADP + phosphate + H(+)</text>
        <dbReference type="Rhea" id="RHEA:10580"/>
        <dbReference type="Rhea" id="RHEA-COMP:14738"/>
        <dbReference type="Rhea" id="RHEA-COMP:14740"/>
        <dbReference type="ChEBI" id="CHEBI:15378"/>
        <dbReference type="ChEBI" id="CHEBI:29985"/>
        <dbReference type="ChEBI" id="CHEBI:30616"/>
        <dbReference type="ChEBI" id="CHEBI:43474"/>
        <dbReference type="ChEBI" id="CHEBI:141005"/>
        <dbReference type="ChEBI" id="CHEBI:456216"/>
        <dbReference type="EC" id="6.3.2.17"/>
    </reaction>
</comment>
<dbReference type="GO" id="GO:0004326">
    <property type="term" value="F:tetrahydrofolylpolyglutamate synthase activity"/>
    <property type="evidence" value="ECO:0007669"/>
    <property type="project" value="UniProtKB-EC"/>
</dbReference>
<organism evidence="25 26">
    <name type="scientific">Govanella unica</name>
    <dbReference type="NCBI Taxonomy" id="2975056"/>
    <lineage>
        <taxon>Bacteria</taxon>
        <taxon>Pseudomonadati</taxon>
        <taxon>Pseudomonadota</taxon>
        <taxon>Alphaproteobacteria</taxon>
        <taxon>Emcibacterales</taxon>
        <taxon>Govanellaceae</taxon>
        <taxon>Govanella</taxon>
    </lineage>
</organism>
<evidence type="ECO:0000259" key="23">
    <source>
        <dbReference type="Pfam" id="PF02875"/>
    </source>
</evidence>
<sequence length="418" mass="43833">MSMSAVDPILERLMALHPKKIDLSLDRLERLLTALGNPERKLPPLFHVAGTNGKGSTVAYLRAMLEAAGYKVHVYTSPHLVRFAERIRLAGTLISDDALNALLEECEAANTGDPITFFEITTAAAFLAFSRTPADVLLLEVGLGGRLDATNVIQAPLVSVITPVSIDHVEFLGSNLVEIAAEKAGIAKSERPVVIAPQDADGLTAILEVAAEVDAIPLVAGFDWHLDGQDYRDWRGSLNLPVPALPGAHQIQNAALAVAALRAQSLFTVPDEAIAKGLQSAVWPARMQDISVAADRAPGTVWLDGGHNPAGAATIAALLAADPKPTAVILGMLANKDAAGYLTALQPHIDRLIAVPVVGEAAYEPDALAEIATGIGLTATTAPSWNAALSDVTTDRILICGSLYLAGQVLAELDLNPA</sequence>
<dbReference type="InterPro" id="IPR018109">
    <property type="entry name" value="Folylpolyglutamate_synth_CS"/>
</dbReference>
<comment type="catalytic activity">
    <reaction evidence="19">
        <text>10-formyltetrahydrofolyl-(gamma-L-Glu)(n) + L-glutamate + ATP = 10-formyltetrahydrofolyl-(gamma-L-Glu)(n+1) + ADP + phosphate + H(+)</text>
        <dbReference type="Rhea" id="RHEA:51904"/>
        <dbReference type="Rhea" id="RHEA-COMP:13088"/>
        <dbReference type="Rhea" id="RHEA-COMP:14300"/>
        <dbReference type="ChEBI" id="CHEBI:15378"/>
        <dbReference type="ChEBI" id="CHEBI:29985"/>
        <dbReference type="ChEBI" id="CHEBI:30616"/>
        <dbReference type="ChEBI" id="CHEBI:43474"/>
        <dbReference type="ChEBI" id="CHEBI:134413"/>
        <dbReference type="ChEBI" id="CHEBI:456216"/>
        <dbReference type="EC" id="6.3.2.17"/>
    </reaction>
</comment>
<dbReference type="GO" id="GO:0005737">
    <property type="term" value="C:cytoplasm"/>
    <property type="evidence" value="ECO:0007669"/>
    <property type="project" value="TreeGrafter"/>
</dbReference>
<dbReference type="EMBL" id="JANWOI010000004">
    <property type="protein sequence ID" value="MDA5194578.1"/>
    <property type="molecule type" value="Genomic_DNA"/>
</dbReference>
<evidence type="ECO:0000256" key="20">
    <source>
        <dbReference type="ARBA" id="ARBA00049035"/>
    </source>
</evidence>
<protein>
    <recommendedName>
        <fullName evidence="8">Dihydrofolate synthase/folylpolyglutamate synthase</fullName>
        <ecNumber evidence="6">6.3.2.12</ecNumber>
        <ecNumber evidence="7">6.3.2.17</ecNumber>
    </recommendedName>
    <alternativeName>
        <fullName evidence="17">Folylpoly-gamma-glutamate synthetase-dihydrofolate synthetase</fullName>
    </alternativeName>
    <alternativeName>
        <fullName evidence="15">Folylpolyglutamate synthetase</fullName>
    </alternativeName>
    <alternativeName>
        <fullName evidence="16">Tetrahydrofolylpolyglutamate synthase</fullName>
    </alternativeName>
</protein>
<comment type="catalytic activity">
    <reaction evidence="21">
        <text>7,8-dihydropteroate + L-glutamate + ATP = 7,8-dihydrofolate + ADP + phosphate + H(+)</text>
        <dbReference type="Rhea" id="RHEA:23584"/>
        <dbReference type="ChEBI" id="CHEBI:15378"/>
        <dbReference type="ChEBI" id="CHEBI:17839"/>
        <dbReference type="ChEBI" id="CHEBI:29985"/>
        <dbReference type="ChEBI" id="CHEBI:30616"/>
        <dbReference type="ChEBI" id="CHEBI:43474"/>
        <dbReference type="ChEBI" id="CHEBI:57451"/>
        <dbReference type="ChEBI" id="CHEBI:456216"/>
        <dbReference type="EC" id="6.3.2.12"/>
    </reaction>
</comment>
<evidence type="ECO:0000256" key="22">
    <source>
        <dbReference type="PIRNR" id="PIRNR001563"/>
    </source>
</evidence>
<proteinExistence type="inferred from homology"/>
<keyword evidence="12 22" id="KW-0067">ATP-binding</keyword>
<evidence type="ECO:0000313" key="25">
    <source>
        <dbReference type="EMBL" id="MDA5194578.1"/>
    </source>
</evidence>
<dbReference type="PANTHER" id="PTHR11136:SF0">
    <property type="entry name" value="DIHYDROFOLATE SYNTHETASE-RELATED"/>
    <property type="match status" value="1"/>
</dbReference>
<evidence type="ECO:0000256" key="9">
    <source>
        <dbReference type="ARBA" id="ARBA00022598"/>
    </source>
</evidence>
<evidence type="ECO:0000259" key="24">
    <source>
        <dbReference type="Pfam" id="PF08245"/>
    </source>
</evidence>
<feature type="domain" description="Mur ligase C-terminal" evidence="23">
    <location>
        <begin position="296"/>
        <end position="402"/>
    </location>
</feature>
<dbReference type="EC" id="6.3.2.17" evidence="7"/>
<evidence type="ECO:0000256" key="18">
    <source>
        <dbReference type="ARBA" id="ARBA00047493"/>
    </source>
</evidence>
<comment type="similarity">
    <text evidence="5 22">Belongs to the folylpolyglutamate synthase family.</text>
</comment>
<keyword evidence="26" id="KW-1185">Reference proteome</keyword>
<feature type="domain" description="Mur ligase central" evidence="24">
    <location>
        <begin position="48"/>
        <end position="260"/>
    </location>
</feature>
<keyword evidence="11 22" id="KW-0547">Nucleotide-binding</keyword>
<comment type="caution">
    <text evidence="25">The sequence shown here is derived from an EMBL/GenBank/DDBJ whole genome shotgun (WGS) entry which is preliminary data.</text>
</comment>
<evidence type="ECO:0000256" key="16">
    <source>
        <dbReference type="ARBA" id="ARBA00030592"/>
    </source>
</evidence>
<comment type="pathway">
    <text evidence="3">Cofactor biosynthesis; tetrahydrofolate biosynthesis; 7,8-dihydrofolate from 2-amino-4-hydroxy-6-hydroxymethyl-7,8-dihydropteridine diphosphate and 4-aminobenzoate: step 2/2.</text>
</comment>